<evidence type="ECO:0000313" key="5">
    <source>
        <dbReference type="Proteomes" id="UP000635606"/>
    </source>
</evidence>
<comment type="similarity">
    <text evidence="1">Belongs to the EamA transporter family.</text>
</comment>
<name>A0A8J4A7M5_9ACTN</name>
<dbReference type="Proteomes" id="UP000635606">
    <property type="component" value="Unassembled WGS sequence"/>
</dbReference>
<dbReference type="InterPro" id="IPR000620">
    <property type="entry name" value="EamA_dom"/>
</dbReference>
<feature type="transmembrane region" description="Helical" evidence="2">
    <location>
        <begin position="95"/>
        <end position="114"/>
    </location>
</feature>
<keyword evidence="5" id="KW-1185">Reference proteome</keyword>
<gene>
    <name evidence="4" type="ORF">Voc01_092930</name>
</gene>
<feature type="transmembrane region" description="Helical" evidence="2">
    <location>
        <begin position="153"/>
        <end position="172"/>
    </location>
</feature>
<dbReference type="PANTHER" id="PTHR22911:SF76">
    <property type="entry name" value="EAMA DOMAIN-CONTAINING PROTEIN"/>
    <property type="match status" value="1"/>
</dbReference>
<feature type="transmembrane region" description="Helical" evidence="2">
    <location>
        <begin position="241"/>
        <end position="265"/>
    </location>
</feature>
<dbReference type="AlphaFoldDB" id="A0A8J4A7M5"/>
<dbReference type="RefSeq" id="WP_239160990.1">
    <property type="nucleotide sequence ID" value="NZ_BOPH01000134.1"/>
</dbReference>
<dbReference type="InterPro" id="IPR037185">
    <property type="entry name" value="EmrE-like"/>
</dbReference>
<evidence type="ECO:0000313" key="4">
    <source>
        <dbReference type="EMBL" id="GIJ74376.1"/>
    </source>
</evidence>
<dbReference type="EMBL" id="BOPH01000134">
    <property type="protein sequence ID" value="GIJ74376.1"/>
    <property type="molecule type" value="Genomic_DNA"/>
</dbReference>
<keyword evidence="2" id="KW-0812">Transmembrane</keyword>
<feature type="domain" description="EamA" evidence="3">
    <location>
        <begin position="154"/>
        <end position="288"/>
    </location>
</feature>
<feature type="transmembrane region" description="Helical" evidence="2">
    <location>
        <begin position="211"/>
        <end position="229"/>
    </location>
</feature>
<keyword evidence="2" id="KW-1133">Transmembrane helix</keyword>
<sequence length="309" mass="31492">MSRLGFPVVLALCVAVVSVSTSAPLIAYAAAPALALAFWRNALSLAVLGPAAAGSRGRAQFTDLVRHDRRTLAVCVLSGLALAVHFGTWVPSAKLTTVATATALVCTTPIWSAVIATAQGTRLPRVTWIGIAIAVAGAVLATGADFAVSGDAVLGDVLALIGGVAGAVYFALGERARTVVSTTVYSTTSYSVCALALLVVCLATGTELVDFPATAWLAIVGTTVFPQLLGHTMVNYALQRVSATTVNVLLLLEVPGATLLGWLLIDQLPDVRSVPGLAILTVGVAVVLVGAARASRATVIEDAAQQPTL</sequence>
<keyword evidence="2" id="KW-0472">Membrane</keyword>
<dbReference type="GO" id="GO:0016020">
    <property type="term" value="C:membrane"/>
    <property type="evidence" value="ECO:0007669"/>
    <property type="project" value="InterPro"/>
</dbReference>
<feature type="transmembrane region" description="Helical" evidence="2">
    <location>
        <begin position="271"/>
        <end position="292"/>
    </location>
</feature>
<evidence type="ECO:0000256" key="2">
    <source>
        <dbReference type="SAM" id="Phobius"/>
    </source>
</evidence>
<organism evidence="4 5">
    <name type="scientific">Virgisporangium ochraceum</name>
    <dbReference type="NCBI Taxonomy" id="65505"/>
    <lineage>
        <taxon>Bacteria</taxon>
        <taxon>Bacillati</taxon>
        <taxon>Actinomycetota</taxon>
        <taxon>Actinomycetes</taxon>
        <taxon>Micromonosporales</taxon>
        <taxon>Micromonosporaceae</taxon>
        <taxon>Virgisporangium</taxon>
    </lineage>
</organism>
<protein>
    <recommendedName>
        <fullName evidence="3">EamA domain-containing protein</fullName>
    </recommendedName>
</protein>
<comment type="caution">
    <text evidence="4">The sequence shown here is derived from an EMBL/GenBank/DDBJ whole genome shotgun (WGS) entry which is preliminary data.</text>
</comment>
<proteinExistence type="inferred from homology"/>
<dbReference type="SUPFAM" id="SSF103481">
    <property type="entry name" value="Multidrug resistance efflux transporter EmrE"/>
    <property type="match status" value="2"/>
</dbReference>
<dbReference type="Pfam" id="PF00892">
    <property type="entry name" value="EamA"/>
    <property type="match status" value="2"/>
</dbReference>
<feature type="transmembrane region" description="Helical" evidence="2">
    <location>
        <begin position="126"/>
        <end position="147"/>
    </location>
</feature>
<dbReference type="PANTHER" id="PTHR22911">
    <property type="entry name" value="ACYL-MALONYL CONDENSING ENZYME-RELATED"/>
    <property type="match status" value="1"/>
</dbReference>
<reference evidence="4" key="1">
    <citation type="submission" date="2021-01" db="EMBL/GenBank/DDBJ databases">
        <title>Whole genome shotgun sequence of Virgisporangium ochraceum NBRC 16418.</title>
        <authorList>
            <person name="Komaki H."/>
            <person name="Tamura T."/>
        </authorList>
    </citation>
    <scope>NUCLEOTIDE SEQUENCE</scope>
    <source>
        <strain evidence="4">NBRC 16418</strain>
    </source>
</reference>
<feature type="transmembrane region" description="Helical" evidence="2">
    <location>
        <begin position="39"/>
        <end position="59"/>
    </location>
</feature>
<feature type="transmembrane region" description="Helical" evidence="2">
    <location>
        <begin position="71"/>
        <end position="89"/>
    </location>
</feature>
<accession>A0A8J4A7M5</accession>
<evidence type="ECO:0000256" key="1">
    <source>
        <dbReference type="ARBA" id="ARBA00007362"/>
    </source>
</evidence>
<feature type="domain" description="EamA" evidence="3">
    <location>
        <begin position="9"/>
        <end position="141"/>
    </location>
</feature>
<feature type="transmembrane region" description="Helical" evidence="2">
    <location>
        <begin position="184"/>
        <end position="205"/>
    </location>
</feature>
<evidence type="ECO:0000259" key="3">
    <source>
        <dbReference type="Pfam" id="PF00892"/>
    </source>
</evidence>